<organism evidence="2 3">
    <name type="scientific">Poseidonibacter parvus</name>
    <dbReference type="NCBI Taxonomy" id="1850254"/>
    <lineage>
        <taxon>Bacteria</taxon>
        <taxon>Pseudomonadati</taxon>
        <taxon>Campylobacterota</taxon>
        <taxon>Epsilonproteobacteria</taxon>
        <taxon>Campylobacterales</taxon>
        <taxon>Arcobacteraceae</taxon>
        <taxon>Poseidonibacter</taxon>
    </lineage>
</organism>
<gene>
    <name evidence="2" type="ORF">LPB137_12145</name>
</gene>
<reference evidence="2 3" key="1">
    <citation type="submission" date="2017-01" db="EMBL/GenBank/DDBJ databases">
        <title>Genome sequencing of Arcobacter sp. LPB0137.</title>
        <authorList>
            <person name="Lee G.-W."/>
            <person name="Yi H."/>
        </authorList>
    </citation>
    <scope>NUCLEOTIDE SEQUENCE [LARGE SCALE GENOMIC DNA]</scope>
    <source>
        <strain evidence="2 3">LPB0137</strain>
    </source>
</reference>
<dbReference type="Proteomes" id="UP000186074">
    <property type="component" value="Chromosome"/>
</dbReference>
<accession>A0A1P8KPS9</accession>
<dbReference type="RefSeq" id="WP_076088436.1">
    <property type="nucleotide sequence ID" value="NZ_CP019070.1"/>
</dbReference>
<sequence length="370" mass="43239">MQKFLYITDQDEYTEHSFIGPLFEKYLNKHFDINVIYFSKAKDDFEKKDDTKFIIPYRYKDNVLKELESNGINIEEYSYITIRNDISILKSILNDKLKYNYKVGFRLSFPKRMAKIQIDEANNKKNYFDIINNKIQTYKESSLINDCDIFLPTSRQMRDDYLKSVKTRSFVIPSAIDPDMMQQNVHHEGAEKRFFYAGTLDKLREFETVLKAFSQIDTSNFKLMVSTKDPVYAKELFAKYPNLDDSIEIYDAKTKKELLEVIAKADIGLAALPSIELFNSSTPMKILDYYSSAIPCVMTDNENNRSIFTDNTSAWMTDFTEDAIKEKLEYIINLSKDEITLVGENGQKRLLDVRNYERIAADLAHQLNIL</sequence>
<dbReference type="InterPro" id="IPR001296">
    <property type="entry name" value="Glyco_trans_1"/>
</dbReference>
<evidence type="ECO:0000259" key="1">
    <source>
        <dbReference type="Pfam" id="PF00534"/>
    </source>
</evidence>
<evidence type="ECO:0000313" key="3">
    <source>
        <dbReference type="Proteomes" id="UP000186074"/>
    </source>
</evidence>
<proteinExistence type="predicted"/>
<dbReference type="Pfam" id="PF00534">
    <property type="entry name" value="Glycos_transf_1"/>
    <property type="match status" value="1"/>
</dbReference>
<name>A0A1P8KPS9_9BACT</name>
<feature type="domain" description="Glycosyl transferase family 1" evidence="1">
    <location>
        <begin position="187"/>
        <end position="337"/>
    </location>
</feature>
<protein>
    <submittedName>
        <fullName evidence="2">Glycosyl transferase family 1</fullName>
    </submittedName>
</protein>
<dbReference type="STRING" id="1850254.LPB137_12145"/>
<dbReference type="OrthoDB" id="5341822at2"/>
<dbReference type="Gene3D" id="3.40.50.2000">
    <property type="entry name" value="Glycogen Phosphorylase B"/>
    <property type="match status" value="2"/>
</dbReference>
<keyword evidence="2" id="KW-0808">Transferase</keyword>
<dbReference type="AlphaFoldDB" id="A0A1P8KPS9"/>
<evidence type="ECO:0000313" key="2">
    <source>
        <dbReference type="EMBL" id="APW66547.1"/>
    </source>
</evidence>
<keyword evidence="3" id="KW-1185">Reference proteome</keyword>
<dbReference type="GO" id="GO:0016757">
    <property type="term" value="F:glycosyltransferase activity"/>
    <property type="evidence" value="ECO:0007669"/>
    <property type="project" value="InterPro"/>
</dbReference>
<dbReference type="SUPFAM" id="SSF53756">
    <property type="entry name" value="UDP-Glycosyltransferase/glycogen phosphorylase"/>
    <property type="match status" value="1"/>
</dbReference>
<dbReference type="KEGG" id="alp:LPB137_12145"/>
<dbReference type="EMBL" id="CP019070">
    <property type="protein sequence ID" value="APW66547.1"/>
    <property type="molecule type" value="Genomic_DNA"/>
</dbReference>